<keyword evidence="3" id="KW-1185">Reference proteome</keyword>
<name>A0A0C5XLE8_NOCSI</name>
<dbReference type="AlphaFoldDB" id="A0A0C5XLE8"/>
<dbReference type="Proteomes" id="UP000030300">
    <property type="component" value="Chromosome"/>
</dbReference>
<reference evidence="2 3" key="1">
    <citation type="journal article" date="2015" name="Genome Announc.">
        <title>Complete Genome Sequence of Steroid-Transforming Nocardioides simplex VKM Ac-2033D.</title>
        <authorList>
            <person name="Shtratnikova V.Y."/>
            <person name="Schelkunov M.I."/>
            <person name="Pekov Y.A."/>
            <person name="Fokina V.V."/>
            <person name="Logacheva M.D."/>
            <person name="Sokolov S.L."/>
            <person name="Bragin E.Y."/>
            <person name="Ashapkin V.V."/>
            <person name="Donova M.V."/>
        </authorList>
    </citation>
    <scope>NUCLEOTIDE SEQUENCE [LARGE SCALE GENOMIC DNA]</scope>
    <source>
        <strain evidence="2 3">VKM Ac-2033D</strain>
    </source>
</reference>
<feature type="region of interest" description="Disordered" evidence="1">
    <location>
        <begin position="1"/>
        <end position="39"/>
    </location>
</feature>
<accession>A0A0C5XLE8</accession>
<proteinExistence type="predicted"/>
<dbReference type="KEGG" id="psim:KR76_00081"/>
<gene>
    <name evidence="2" type="ORF">KR76_00081</name>
</gene>
<sequence>MQHAELRARRVVLRDPAPGMHAGRLAGHPRTSRRNRWPW</sequence>
<dbReference type="HOGENOM" id="CLU_3313536_0_0_11"/>
<feature type="compositionally biased region" description="Basic residues" evidence="1">
    <location>
        <begin position="30"/>
        <end position="39"/>
    </location>
</feature>
<evidence type="ECO:0000256" key="1">
    <source>
        <dbReference type="SAM" id="MobiDB-lite"/>
    </source>
</evidence>
<organism evidence="2 3">
    <name type="scientific">Nocardioides simplex</name>
    <name type="common">Arthrobacter simplex</name>
    <dbReference type="NCBI Taxonomy" id="2045"/>
    <lineage>
        <taxon>Bacteria</taxon>
        <taxon>Bacillati</taxon>
        <taxon>Actinomycetota</taxon>
        <taxon>Actinomycetes</taxon>
        <taxon>Propionibacteriales</taxon>
        <taxon>Nocardioidaceae</taxon>
        <taxon>Pimelobacter</taxon>
    </lineage>
</organism>
<evidence type="ECO:0000313" key="3">
    <source>
        <dbReference type="Proteomes" id="UP000030300"/>
    </source>
</evidence>
<dbReference type="EMBL" id="CP009896">
    <property type="protein sequence ID" value="AJR18292.1"/>
    <property type="molecule type" value="Genomic_DNA"/>
</dbReference>
<protein>
    <submittedName>
        <fullName evidence="2">Uncharacterized protein</fullName>
    </submittedName>
</protein>
<evidence type="ECO:0000313" key="2">
    <source>
        <dbReference type="EMBL" id="AJR18292.1"/>
    </source>
</evidence>